<dbReference type="PANTHER" id="PTHR19854:SF1">
    <property type="entry name" value="GUANINE NUCLEOTIDE-BINDING PROTEIN SUBUNIT BETA-LIKE PROTEIN 1"/>
    <property type="match status" value="1"/>
</dbReference>
<evidence type="ECO:0000313" key="4">
    <source>
        <dbReference type="EMBL" id="ETO36636.1"/>
    </source>
</evidence>
<comment type="caution">
    <text evidence="4">The sequence shown here is derived from an EMBL/GenBank/DDBJ whole genome shotgun (WGS) entry which is preliminary data.</text>
</comment>
<dbReference type="InterPro" id="IPR015943">
    <property type="entry name" value="WD40/YVTN_repeat-like_dom_sf"/>
</dbReference>
<keyword evidence="5" id="KW-1185">Reference proteome</keyword>
<evidence type="ECO:0000256" key="3">
    <source>
        <dbReference type="PROSITE-ProRule" id="PRU00221"/>
    </source>
</evidence>
<sequence length="105" mass="12392">MKFYFTPVHPSSDLSDEKEQQSIPFIKIESKKEGISCCDVRRYDQKIYAVGYWDHRTRIFQCKNDKLLTVLRGHTDSITDLRFHPSKNFLVTGGKDKKLNVYQVY</sequence>
<dbReference type="PROSITE" id="PS50082">
    <property type="entry name" value="WD_REPEATS_2"/>
    <property type="match status" value="1"/>
</dbReference>
<reference evidence="4 5" key="1">
    <citation type="journal article" date="2013" name="Curr. Biol.">
        <title>The Genome of the Foraminiferan Reticulomyxa filosa.</title>
        <authorList>
            <person name="Glockner G."/>
            <person name="Hulsmann N."/>
            <person name="Schleicher M."/>
            <person name="Noegel A.A."/>
            <person name="Eichinger L."/>
            <person name="Gallinger C."/>
            <person name="Pawlowski J."/>
            <person name="Sierra R."/>
            <person name="Euteneuer U."/>
            <person name="Pillet L."/>
            <person name="Moustafa A."/>
            <person name="Platzer M."/>
            <person name="Groth M."/>
            <person name="Szafranski K."/>
            <person name="Schliwa M."/>
        </authorList>
    </citation>
    <scope>NUCLEOTIDE SEQUENCE [LARGE SCALE GENOMIC DNA]</scope>
</reference>
<dbReference type="PROSITE" id="PS50294">
    <property type="entry name" value="WD_REPEATS_REGION"/>
    <property type="match status" value="1"/>
</dbReference>
<dbReference type="Proteomes" id="UP000023152">
    <property type="component" value="Unassembled WGS sequence"/>
</dbReference>
<feature type="repeat" description="WD" evidence="3">
    <location>
        <begin position="71"/>
        <end position="105"/>
    </location>
</feature>
<dbReference type="EMBL" id="ASPP01000454">
    <property type="protein sequence ID" value="ETO36636.1"/>
    <property type="molecule type" value="Genomic_DNA"/>
</dbReference>
<protein>
    <submittedName>
        <fullName evidence="4">G-protein beta WD-40 repeats containing protein</fullName>
    </submittedName>
</protein>
<keyword evidence="1 3" id="KW-0853">WD repeat</keyword>
<proteinExistence type="predicted"/>
<dbReference type="InterPro" id="IPR036322">
    <property type="entry name" value="WD40_repeat_dom_sf"/>
</dbReference>
<dbReference type="SMART" id="SM00320">
    <property type="entry name" value="WD40"/>
    <property type="match status" value="2"/>
</dbReference>
<name>X6PEI3_RETFI</name>
<dbReference type="InterPro" id="IPR001680">
    <property type="entry name" value="WD40_rpt"/>
</dbReference>
<dbReference type="PANTHER" id="PTHR19854">
    <property type="entry name" value="TRANSDUCIN BETA-LIKE 3"/>
    <property type="match status" value="1"/>
</dbReference>
<dbReference type="OrthoDB" id="7668193at2759"/>
<dbReference type="Gene3D" id="2.130.10.10">
    <property type="entry name" value="YVTN repeat-like/Quinoprotein amine dehydrogenase"/>
    <property type="match status" value="1"/>
</dbReference>
<dbReference type="SUPFAM" id="SSF50978">
    <property type="entry name" value="WD40 repeat-like"/>
    <property type="match status" value="1"/>
</dbReference>
<dbReference type="AlphaFoldDB" id="X6PEI3"/>
<evidence type="ECO:0000256" key="1">
    <source>
        <dbReference type="ARBA" id="ARBA00022574"/>
    </source>
</evidence>
<organism evidence="4 5">
    <name type="scientific">Reticulomyxa filosa</name>
    <dbReference type="NCBI Taxonomy" id="46433"/>
    <lineage>
        <taxon>Eukaryota</taxon>
        <taxon>Sar</taxon>
        <taxon>Rhizaria</taxon>
        <taxon>Retaria</taxon>
        <taxon>Foraminifera</taxon>
        <taxon>Monothalamids</taxon>
        <taxon>Reticulomyxidae</taxon>
        <taxon>Reticulomyxa</taxon>
    </lineage>
</organism>
<accession>X6PEI3</accession>
<evidence type="ECO:0000256" key="2">
    <source>
        <dbReference type="ARBA" id="ARBA00022737"/>
    </source>
</evidence>
<evidence type="ECO:0000313" key="5">
    <source>
        <dbReference type="Proteomes" id="UP000023152"/>
    </source>
</evidence>
<dbReference type="Pfam" id="PF00400">
    <property type="entry name" value="WD40"/>
    <property type="match status" value="1"/>
</dbReference>
<keyword evidence="2" id="KW-0677">Repeat</keyword>
<gene>
    <name evidence="4" type="ORF">RFI_00427</name>
</gene>